<dbReference type="Pfam" id="PF08032">
    <property type="entry name" value="SpoU_sub_bind"/>
    <property type="match status" value="1"/>
</dbReference>
<keyword evidence="8" id="KW-0496">Mitochondrion</keyword>
<dbReference type="GO" id="GO:0016435">
    <property type="term" value="F:rRNA (guanine) methyltransferase activity"/>
    <property type="evidence" value="ECO:0007669"/>
    <property type="project" value="TreeGrafter"/>
</dbReference>
<reference evidence="12" key="1">
    <citation type="submission" date="2015-06" db="EMBL/GenBank/DDBJ databases">
        <title>Expansion of signal transduction pathways in fungi by whole-genome duplication.</title>
        <authorList>
            <consortium name="DOE Joint Genome Institute"/>
            <person name="Corrochano L.M."/>
            <person name="Kuo A."/>
            <person name="Marcet-Houben M."/>
            <person name="Polaino S."/>
            <person name="Salamov A."/>
            <person name="Villalobos J.M."/>
            <person name="Alvarez M.I."/>
            <person name="Avalos J."/>
            <person name="Benito E.P."/>
            <person name="Benoit I."/>
            <person name="Burger G."/>
            <person name="Camino L.P."/>
            <person name="Canovas D."/>
            <person name="Cerda-Olmedo E."/>
            <person name="Cheng J.-F."/>
            <person name="Dominguez A."/>
            <person name="Elias M."/>
            <person name="Eslava A.P."/>
            <person name="Glaser F."/>
            <person name="Grimwood J."/>
            <person name="Gutierrez G."/>
            <person name="Heitman J."/>
            <person name="Henrissat B."/>
            <person name="Iturriaga E.A."/>
            <person name="Lang B.F."/>
            <person name="Lavin J.L."/>
            <person name="Lee S."/>
            <person name="Li W."/>
            <person name="Lindquist E."/>
            <person name="Lopez-Garcia S."/>
            <person name="Luque E.M."/>
            <person name="Marcos A.T."/>
            <person name="Martin J."/>
            <person name="McCluskey K."/>
            <person name="Medina H.R."/>
            <person name="Miralles-Duran A."/>
            <person name="Miyazaki A."/>
            <person name="Munoz-Torres E."/>
            <person name="Oguiza J.A."/>
            <person name="Ohm R."/>
            <person name="Olmedo M."/>
            <person name="Orejas M."/>
            <person name="Ortiz-Castellanos L."/>
            <person name="Pisabarro A.G."/>
            <person name="Rodriguez-Romero J."/>
            <person name="Ruiz-Herrera J."/>
            <person name="Ruiz-Vazquez R."/>
            <person name="Sanz C."/>
            <person name="Schackwitz W."/>
            <person name="Schmutz J."/>
            <person name="Shahriari M."/>
            <person name="Shelest E."/>
            <person name="Silva-Franco F."/>
            <person name="Soanes D."/>
            <person name="Syed K."/>
            <person name="Tagua V.G."/>
            <person name="Talbot N.J."/>
            <person name="Thon M."/>
            <person name="De vries R.P."/>
            <person name="Wiebenga A."/>
            <person name="Yadav J.S."/>
            <person name="Braun E.L."/>
            <person name="Baker S."/>
            <person name="Garre V."/>
            <person name="Horwitz B."/>
            <person name="Torres-Martinez S."/>
            <person name="Idnurm A."/>
            <person name="Herrera-Estrella A."/>
            <person name="Gabaldon T."/>
            <person name="Grigoriev I.V."/>
        </authorList>
    </citation>
    <scope>NUCLEOTIDE SEQUENCE [LARGE SCALE GENOMIC DNA]</scope>
    <source>
        <strain evidence="12">NRRL 1555(-)</strain>
    </source>
</reference>
<dbReference type="SMART" id="SM00967">
    <property type="entry name" value="SpoU_sub_bind"/>
    <property type="match status" value="1"/>
</dbReference>
<protein>
    <recommendedName>
        <fullName evidence="9">rRNA methyltransferase 1, mitochondrial</fullName>
    </recommendedName>
</protein>
<keyword evidence="12" id="KW-1185">Reference proteome</keyword>
<dbReference type="PANTHER" id="PTHR46103:SF1">
    <property type="entry name" value="RRNA METHYLTRANSFERASE 1, MITOCHONDRIAL"/>
    <property type="match status" value="1"/>
</dbReference>
<dbReference type="InterPro" id="IPR029028">
    <property type="entry name" value="Alpha/beta_knot_MTases"/>
</dbReference>
<dbReference type="InterPro" id="IPR047182">
    <property type="entry name" value="MRM1"/>
</dbReference>
<dbReference type="VEuPathDB" id="FungiDB:PHYBLDRAFT_173996"/>
<keyword evidence="4" id="KW-0489">Methyltransferase</keyword>
<dbReference type="NCBIfam" id="TIGR00186">
    <property type="entry name" value="rRNA_methyl_3"/>
    <property type="match status" value="1"/>
</dbReference>
<dbReference type="SUPFAM" id="SSF75217">
    <property type="entry name" value="alpha/beta knot"/>
    <property type="match status" value="1"/>
</dbReference>
<dbReference type="Gene3D" id="3.40.1280.10">
    <property type="match status" value="1"/>
</dbReference>
<evidence type="ECO:0000313" key="11">
    <source>
        <dbReference type="EMBL" id="OAD67669.1"/>
    </source>
</evidence>
<dbReference type="GO" id="GO:0003723">
    <property type="term" value="F:RNA binding"/>
    <property type="evidence" value="ECO:0007669"/>
    <property type="project" value="InterPro"/>
</dbReference>
<evidence type="ECO:0000256" key="6">
    <source>
        <dbReference type="ARBA" id="ARBA00022691"/>
    </source>
</evidence>
<keyword evidence="6" id="KW-0949">S-adenosyl-L-methionine</keyword>
<sequence>MFLARRLIVKSSVLYSQPSLVCLRKYQAAAGPDEPVNDFVYGYTSVLAALEAKKRQRLKKVFLQHDALNPYTKKKDESFLQKIRDECIARSIPTETVDKGTLNNLTGNRPHQGIVLKATQRYTEGITGLNSLEKDGSYEATPVATRRNKTPIAFTAPKDRQPFWIALDEVQDPQNLGSILRTAHFFGVDGVLMCSKNSAPLSPTVSKVSAGAMEVMNIYSTNNLGKFLKASSDNGWHIVGAVGDPSIAATKSTNTTATATTDTTTTTTVQEPRPQQQYNQTYYDICTLKKTLNDPSSETGQKPMVLVFGNEGNGLRTMIKASCHSFVTIPRQASHLPSFKGEVDSLNVGVAVGVLISSLLLNF</sequence>
<comment type="subcellular location">
    <subcellularLocation>
        <location evidence="1">Mitochondrion</location>
    </subcellularLocation>
</comment>
<dbReference type="Pfam" id="PF00588">
    <property type="entry name" value="SpoU_methylase"/>
    <property type="match status" value="1"/>
</dbReference>
<dbReference type="Gene3D" id="3.30.1330.30">
    <property type="match status" value="1"/>
</dbReference>
<dbReference type="RefSeq" id="XP_018285709.1">
    <property type="nucleotide sequence ID" value="XM_018437167.1"/>
</dbReference>
<dbReference type="InterPro" id="IPR029026">
    <property type="entry name" value="tRNA_m1G_MTases_N"/>
</dbReference>
<evidence type="ECO:0000256" key="4">
    <source>
        <dbReference type="ARBA" id="ARBA00022603"/>
    </source>
</evidence>
<keyword evidence="3" id="KW-0698">rRNA processing</keyword>
<evidence type="ECO:0000256" key="8">
    <source>
        <dbReference type="ARBA" id="ARBA00023128"/>
    </source>
</evidence>
<dbReference type="GeneID" id="28998073"/>
<dbReference type="InterPro" id="IPR004441">
    <property type="entry name" value="rRNA_MeTrfase_TrmH"/>
</dbReference>
<evidence type="ECO:0000313" key="12">
    <source>
        <dbReference type="Proteomes" id="UP000077315"/>
    </source>
</evidence>
<accession>A0A167KBA6</accession>
<dbReference type="GO" id="GO:0005739">
    <property type="term" value="C:mitochondrion"/>
    <property type="evidence" value="ECO:0007669"/>
    <property type="project" value="UniProtKB-SubCell"/>
</dbReference>
<comment type="similarity">
    <text evidence="2">Belongs to the class IV-like SAM-binding methyltransferase superfamily. RNA methyltransferase TrmH family.</text>
</comment>
<dbReference type="EMBL" id="KV440998">
    <property type="protein sequence ID" value="OAD67669.1"/>
    <property type="molecule type" value="Genomic_DNA"/>
</dbReference>
<evidence type="ECO:0000256" key="5">
    <source>
        <dbReference type="ARBA" id="ARBA00022679"/>
    </source>
</evidence>
<organism evidence="11 12">
    <name type="scientific">Phycomyces blakesleeanus (strain ATCC 8743b / DSM 1359 / FGSC 10004 / NBRC 33097 / NRRL 1555)</name>
    <dbReference type="NCBI Taxonomy" id="763407"/>
    <lineage>
        <taxon>Eukaryota</taxon>
        <taxon>Fungi</taxon>
        <taxon>Fungi incertae sedis</taxon>
        <taxon>Mucoromycota</taxon>
        <taxon>Mucoromycotina</taxon>
        <taxon>Mucoromycetes</taxon>
        <taxon>Mucorales</taxon>
        <taxon>Phycomycetaceae</taxon>
        <taxon>Phycomyces</taxon>
    </lineage>
</organism>
<dbReference type="FunCoup" id="A0A167KBA6">
    <property type="interactions" value="238"/>
</dbReference>
<evidence type="ECO:0000256" key="9">
    <source>
        <dbReference type="ARBA" id="ARBA00034881"/>
    </source>
</evidence>
<dbReference type="STRING" id="763407.A0A167KBA6"/>
<keyword evidence="5" id="KW-0808">Transferase</keyword>
<keyword evidence="7" id="KW-0809">Transit peptide</keyword>
<dbReference type="CDD" id="cd18105">
    <property type="entry name" value="SpoU-like_MRM1"/>
    <property type="match status" value="1"/>
</dbReference>
<dbReference type="OrthoDB" id="270651at2759"/>
<dbReference type="InterPro" id="IPR047261">
    <property type="entry name" value="MRM1_MeTrfase_dom"/>
</dbReference>
<dbReference type="InParanoid" id="A0A167KBA6"/>
<dbReference type="Proteomes" id="UP000077315">
    <property type="component" value="Unassembled WGS sequence"/>
</dbReference>
<dbReference type="AlphaFoldDB" id="A0A167KBA6"/>
<evidence type="ECO:0000256" key="7">
    <source>
        <dbReference type="ARBA" id="ARBA00022946"/>
    </source>
</evidence>
<dbReference type="InterPro" id="IPR013123">
    <property type="entry name" value="SpoU_subst-bd"/>
</dbReference>
<dbReference type="InterPro" id="IPR029064">
    <property type="entry name" value="Ribosomal_eL30-like_sf"/>
</dbReference>
<proteinExistence type="inferred from homology"/>
<feature type="domain" description="RNA 2-O ribose methyltransferase substrate binding" evidence="10">
    <location>
        <begin position="39"/>
        <end position="124"/>
    </location>
</feature>
<dbReference type="PANTHER" id="PTHR46103">
    <property type="entry name" value="RRNA METHYLTRANSFERASE 1, MITOCHONDRIAL"/>
    <property type="match status" value="1"/>
</dbReference>
<name>A0A167KBA6_PHYB8</name>
<gene>
    <name evidence="11" type="ORF">PHYBLDRAFT_173996</name>
</gene>
<dbReference type="InterPro" id="IPR001537">
    <property type="entry name" value="SpoU_MeTrfase"/>
</dbReference>
<evidence type="ECO:0000256" key="2">
    <source>
        <dbReference type="ARBA" id="ARBA00007228"/>
    </source>
</evidence>
<evidence type="ECO:0000256" key="3">
    <source>
        <dbReference type="ARBA" id="ARBA00022552"/>
    </source>
</evidence>
<evidence type="ECO:0000259" key="10">
    <source>
        <dbReference type="SMART" id="SM00967"/>
    </source>
</evidence>
<evidence type="ECO:0000256" key="1">
    <source>
        <dbReference type="ARBA" id="ARBA00004173"/>
    </source>
</evidence>
<dbReference type="SUPFAM" id="SSF55315">
    <property type="entry name" value="L30e-like"/>
    <property type="match status" value="1"/>
</dbReference>